<dbReference type="EMBL" id="JAHUTI010050241">
    <property type="protein sequence ID" value="MED6248462.1"/>
    <property type="molecule type" value="Genomic_DNA"/>
</dbReference>
<keyword evidence="3" id="KW-1185">Reference proteome</keyword>
<comment type="caution">
    <text evidence="2">The sequence shown here is derived from an EMBL/GenBank/DDBJ whole genome shotgun (WGS) entry which is preliminary data.</text>
</comment>
<feature type="non-terminal residue" evidence="2">
    <location>
        <position position="172"/>
    </location>
</feature>
<evidence type="ECO:0000313" key="3">
    <source>
        <dbReference type="Proteomes" id="UP001345963"/>
    </source>
</evidence>
<feature type="region of interest" description="Disordered" evidence="1">
    <location>
        <begin position="61"/>
        <end position="87"/>
    </location>
</feature>
<evidence type="ECO:0000313" key="2">
    <source>
        <dbReference type="EMBL" id="MED6248462.1"/>
    </source>
</evidence>
<reference evidence="2 3" key="1">
    <citation type="submission" date="2021-07" db="EMBL/GenBank/DDBJ databases">
        <authorList>
            <person name="Palmer J.M."/>
        </authorList>
    </citation>
    <scope>NUCLEOTIDE SEQUENCE [LARGE SCALE GENOMIC DNA]</scope>
    <source>
        <strain evidence="2 3">AT_MEX2019</strain>
        <tissue evidence="2">Muscle</tissue>
    </source>
</reference>
<feature type="region of interest" description="Disordered" evidence="1">
    <location>
        <begin position="1"/>
        <end position="48"/>
    </location>
</feature>
<gene>
    <name evidence="2" type="ORF">ATANTOWER_000698</name>
</gene>
<organism evidence="2 3">
    <name type="scientific">Ataeniobius toweri</name>
    <dbReference type="NCBI Taxonomy" id="208326"/>
    <lineage>
        <taxon>Eukaryota</taxon>
        <taxon>Metazoa</taxon>
        <taxon>Chordata</taxon>
        <taxon>Craniata</taxon>
        <taxon>Vertebrata</taxon>
        <taxon>Euteleostomi</taxon>
        <taxon>Actinopterygii</taxon>
        <taxon>Neopterygii</taxon>
        <taxon>Teleostei</taxon>
        <taxon>Neoteleostei</taxon>
        <taxon>Acanthomorphata</taxon>
        <taxon>Ovalentaria</taxon>
        <taxon>Atherinomorphae</taxon>
        <taxon>Cyprinodontiformes</taxon>
        <taxon>Goodeidae</taxon>
        <taxon>Ataeniobius</taxon>
    </lineage>
</organism>
<protein>
    <submittedName>
        <fullName evidence="2">Uncharacterized protein</fullName>
    </submittedName>
</protein>
<name>A0ABU7BCY1_9TELE</name>
<dbReference type="Proteomes" id="UP001345963">
    <property type="component" value="Unassembled WGS sequence"/>
</dbReference>
<sequence length="172" mass="19936">MDQYEDREEGVPPSKTTLCGEHEDQSKGQRIHQRVKPEGESEPSCVSFSSDKSMFQNIEFASHRPPASKRDDWQSLDVPIDQSGRQDPTQLDSIFMLLEDNIVTFVRKELKIIQTFLSTNNPELFENQKEDEEVLEGDDEEQRRSSRKALVKIALNFLKRMNHEELAVSLQR</sequence>
<evidence type="ECO:0000256" key="1">
    <source>
        <dbReference type="SAM" id="MobiDB-lite"/>
    </source>
</evidence>
<accession>A0ABU7BCY1</accession>
<proteinExistence type="predicted"/>